<dbReference type="NCBIfam" id="TIGR00154">
    <property type="entry name" value="ispE"/>
    <property type="match status" value="1"/>
</dbReference>
<feature type="active site" evidence="9">
    <location>
        <position position="149"/>
    </location>
</feature>
<protein>
    <recommendedName>
        <fullName evidence="3 9">4-diphosphocytidyl-2-C-methyl-D-erythritol kinase</fullName>
        <shortName evidence="9">CMK</shortName>
        <ecNumber evidence="2 9">2.7.1.148</ecNumber>
    </recommendedName>
    <alternativeName>
        <fullName evidence="8 9">4-(cytidine-5'-diphospho)-2-C-methyl-D-erythritol kinase</fullName>
    </alternativeName>
</protein>
<dbReference type="Pfam" id="PF00288">
    <property type="entry name" value="GHMP_kinases_N"/>
    <property type="match status" value="1"/>
</dbReference>
<dbReference type="SUPFAM" id="SSF54211">
    <property type="entry name" value="Ribosomal protein S5 domain 2-like"/>
    <property type="match status" value="1"/>
</dbReference>
<dbReference type="PANTHER" id="PTHR43527:SF2">
    <property type="entry name" value="4-DIPHOSPHOCYTIDYL-2-C-METHYL-D-ERYTHRITOL KINASE, CHLOROPLASTIC"/>
    <property type="match status" value="1"/>
</dbReference>
<dbReference type="Gene3D" id="3.30.70.890">
    <property type="entry name" value="GHMP kinase, C-terminal domain"/>
    <property type="match status" value="1"/>
</dbReference>
<evidence type="ECO:0000313" key="12">
    <source>
        <dbReference type="EMBL" id="SPD88907.1"/>
    </source>
</evidence>
<evidence type="ECO:0000256" key="3">
    <source>
        <dbReference type="ARBA" id="ARBA00017473"/>
    </source>
</evidence>
<feature type="domain" description="GHMP kinase C-terminal" evidence="11">
    <location>
        <begin position="217"/>
        <end position="288"/>
    </location>
</feature>
<keyword evidence="9" id="KW-0414">Isoprene biosynthesis</keyword>
<dbReference type="Gene3D" id="3.30.230.10">
    <property type="match status" value="1"/>
</dbReference>
<dbReference type="AlphaFoldDB" id="A0A2N9JN64"/>
<organism evidence="12 13">
    <name type="scientific">Micropruina glycogenica</name>
    <dbReference type="NCBI Taxonomy" id="75385"/>
    <lineage>
        <taxon>Bacteria</taxon>
        <taxon>Bacillati</taxon>
        <taxon>Actinomycetota</taxon>
        <taxon>Actinomycetes</taxon>
        <taxon>Propionibacteriales</taxon>
        <taxon>Nocardioidaceae</taxon>
        <taxon>Micropruina</taxon>
    </lineage>
</organism>
<evidence type="ECO:0000256" key="9">
    <source>
        <dbReference type="HAMAP-Rule" id="MF_00061"/>
    </source>
</evidence>
<reference evidence="12 13" key="1">
    <citation type="submission" date="2018-02" db="EMBL/GenBank/DDBJ databases">
        <authorList>
            <person name="Cohen D.B."/>
            <person name="Kent A.D."/>
        </authorList>
    </citation>
    <scope>NUCLEOTIDE SEQUENCE [LARGE SCALE GENOMIC DNA]</scope>
    <source>
        <strain evidence="12">1</strain>
    </source>
</reference>
<dbReference type="OrthoDB" id="3173073at2"/>
<evidence type="ECO:0000256" key="4">
    <source>
        <dbReference type="ARBA" id="ARBA00022679"/>
    </source>
</evidence>
<keyword evidence="7 9" id="KW-0067">ATP-binding</keyword>
<sequence length="310" mass="31938">MATPQEPEPDWVRVRASGKINLALRVGGVHASGYHPLATVFQSVSLFDEVSVRWAEPNRFTVSVVGEQADQVPCDDRNLAVKAARLLAQHYGPARLGADIVIRKTIPVAGGMAGGSADAAGALLACSVLWDLDTAPDELRTFGAALGADVPFQLMGGTALGTGRGDELMPVLSRGSYHWVLALSEHELSTPAVFGRFDELNPDAPDELDLPTEVMNALVAGDAAALGAALVNDLAPAATELRPGLARILQAGAELGALGSIVSGAGPTCAFLAANEAAAVDLSVQLSSQGLCRAVRRVTGPVPGARLITA</sequence>
<dbReference type="PIRSF" id="PIRSF010376">
    <property type="entry name" value="IspE"/>
    <property type="match status" value="1"/>
</dbReference>
<dbReference type="KEGG" id="mgg:MPLG2_3877"/>
<feature type="active site" evidence="9">
    <location>
        <position position="19"/>
    </location>
</feature>
<dbReference type="GO" id="GO:0019288">
    <property type="term" value="P:isopentenyl diphosphate biosynthetic process, methylerythritol 4-phosphate pathway"/>
    <property type="evidence" value="ECO:0007669"/>
    <property type="project" value="UniProtKB-UniRule"/>
</dbReference>
<evidence type="ECO:0000256" key="1">
    <source>
        <dbReference type="ARBA" id="ARBA00009684"/>
    </source>
</evidence>
<dbReference type="HAMAP" id="MF_00061">
    <property type="entry name" value="IspE"/>
    <property type="match status" value="1"/>
</dbReference>
<evidence type="ECO:0000313" key="13">
    <source>
        <dbReference type="Proteomes" id="UP000238164"/>
    </source>
</evidence>
<gene>
    <name evidence="9 12" type="primary">ispE</name>
    <name evidence="12" type="ORF">MPLG2_3877</name>
</gene>
<dbReference type="InterPro" id="IPR006204">
    <property type="entry name" value="GHMP_kinase_N_dom"/>
</dbReference>
<dbReference type="EMBL" id="LT985188">
    <property type="protein sequence ID" value="SPD88907.1"/>
    <property type="molecule type" value="Genomic_DNA"/>
</dbReference>
<dbReference type="GO" id="GO:0016114">
    <property type="term" value="P:terpenoid biosynthetic process"/>
    <property type="evidence" value="ECO:0007669"/>
    <property type="project" value="UniProtKB-UniRule"/>
</dbReference>
<evidence type="ECO:0000256" key="5">
    <source>
        <dbReference type="ARBA" id="ARBA00022741"/>
    </source>
</evidence>
<evidence type="ECO:0000256" key="2">
    <source>
        <dbReference type="ARBA" id="ARBA00012052"/>
    </source>
</evidence>
<dbReference type="InterPro" id="IPR036554">
    <property type="entry name" value="GHMP_kinase_C_sf"/>
</dbReference>
<dbReference type="EC" id="2.7.1.148" evidence="2 9"/>
<dbReference type="GO" id="GO:0005524">
    <property type="term" value="F:ATP binding"/>
    <property type="evidence" value="ECO:0007669"/>
    <property type="project" value="UniProtKB-UniRule"/>
</dbReference>
<comment type="catalytic activity">
    <reaction evidence="9">
        <text>4-CDP-2-C-methyl-D-erythritol + ATP = 4-CDP-2-C-methyl-D-erythritol 2-phosphate + ADP + H(+)</text>
        <dbReference type="Rhea" id="RHEA:18437"/>
        <dbReference type="ChEBI" id="CHEBI:15378"/>
        <dbReference type="ChEBI" id="CHEBI:30616"/>
        <dbReference type="ChEBI" id="CHEBI:57823"/>
        <dbReference type="ChEBI" id="CHEBI:57919"/>
        <dbReference type="ChEBI" id="CHEBI:456216"/>
        <dbReference type="EC" id="2.7.1.148"/>
    </reaction>
</comment>
<dbReference type="SUPFAM" id="SSF55060">
    <property type="entry name" value="GHMP Kinase, C-terminal domain"/>
    <property type="match status" value="1"/>
</dbReference>
<dbReference type="InterPro" id="IPR020568">
    <property type="entry name" value="Ribosomal_Su5_D2-typ_SF"/>
</dbReference>
<dbReference type="RefSeq" id="WP_105187307.1">
    <property type="nucleotide sequence ID" value="NZ_BAAAGO010000026.1"/>
</dbReference>
<comment type="function">
    <text evidence="9">Catalyzes the phosphorylation of the position 2 hydroxy group of 4-diphosphocytidyl-2C-methyl-D-erythritol.</text>
</comment>
<evidence type="ECO:0000259" key="11">
    <source>
        <dbReference type="Pfam" id="PF08544"/>
    </source>
</evidence>
<name>A0A2N9JN64_9ACTN</name>
<evidence type="ECO:0000256" key="8">
    <source>
        <dbReference type="ARBA" id="ARBA00032554"/>
    </source>
</evidence>
<dbReference type="PANTHER" id="PTHR43527">
    <property type="entry name" value="4-DIPHOSPHOCYTIDYL-2-C-METHYL-D-ERYTHRITOL KINASE, CHLOROPLASTIC"/>
    <property type="match status" value="1"/>
</dbReference>
<keyword evidence="4 9" id="KW-0808">Transferase</keyword>
<feature type="domain" description="GHMP kinase N-terminal" evidence="10">
    <location>
        <begin position="78"/>
        <end position="157"/>
    </location>
</feature>
<dbReference type="InterPro" id="IPR014721">
    <property type="entry name" value="Ribsml_uS5_D2-typ_fold_subgr"/>
</dbReference>
<evidence type="ECO:0000259" key="10">
    <source>
        <dbReference type="Pfam" id="PF00288"/>
    </source>
</evidence>
<keyword evidence="5 9" id="KW-0547">Nucleotide-binding</keyword>
<evidence type="ECO:0000256" key="6">
    <source>
        <dbReference type="ARBA" id="ARBA00022777"/>
    </source>
</evidence>
<feature type="binding site" evidence="9">
    <location>
        <begin position="107"/>
        <end position="117"/>
    </location>
    <ligand>
        <name>ATP</name>
        <dbReference type="ChEBI" id="CHEBI:30616"/>
    </ligand>
</feature>
<dbReference type="InterPro" id="IPR013750">
    <property type="entry name" value="GHMP_kinase_C_dom"/>
</dbReference>
<keyword evidence="13" id="KW-1185">Reference proteome</keyword>
<dbReference type="InterPro" id="IPR004424">
    <property type="entry name" value="IspE"/>
</dbReference>
<dbReference type="GO" id="GO:0050515">
    <property type="term" value="F:4-(cytidine 5'-diphospho)-2-C-methyl-D-erythritol kinase activity"/>
    <property type="evidence" value="ECO:0007669"/>
    <property type="project" value="UniProtKB-UniRule"/>
</dbReference>
<comment type="pathway">
    <text evidence="9">Isoprenoid biosynthesis; isopentenyl diphosphate biosynthesis via DXP pathway; isopentenyl diphosphate from 1-deoxy-D-xylulose 5-phosphate: step 3/6.</text>
</comment>
<comment type="similarity">
    <text evidence="1 9">Belongs to the GHMP kinase family. IspE subfamily.</text>
</comment>
<proteinExistence type="inferred from homology"/>
<dbReference type="UniPathway" id="UPA00056">
    <property type="reaction ID" value="UER00094"/>
</dbReference>
<evidence type="ECO:0000256" key="7">
    <source>
        <dbReference type="ARBA" id="ARBA00022840"/>
    </source>
</evidence>
<accession>A0A2N9JN64</accession>
<dbReference type="NCBIfam" id="NF002870">
    <property type="entry name" value="PRK03188.1"/>
    <property type="match status" value="1"/>
</dbReference>
<dbReference type="Proteomes" id="UP000238164">
    <property type="component" value="Chromosome 1"/>
</dbReference>
<keyword evidence="6 9" id="KW-0418">Kinase</keyword>
<dbReference type="Pfam" id="PF08544">
    <property type="entry name" value="GHMP_kinases_C"/>
    <property type="match status" value="1"/>
</dbReference>